<accession>A0A7G6E1W3</accession>
<gene>
    <name evidence="3" type="ORF">BR63_06890</name>
</gene>
<evidence type="ECO:0000259" key="2">
    <source>
        <dbReference type="PROSITE" id="PS50966"/>
    </source>
</evidence>
<dbReference type="PANTHER" id="PTHR38133:SF1">
    <property type="entry name" value="SLR1429 PROTEIN"/>
    <property type="match status" value="1"/>
</dbReference>
<organism evidence="3 4">
    <name type="scientific">Thermanaerosceptrum fracticalcis</name>
    <dbReference type="NCBI Taxonomy" id="1712410"/>
    <lineage>
        <taxon>Bacteria</taxon>
        <taxon>Bacillati</taxon>
        <taxon>Bacillota</taxon>
        <taxon>Clostridia</taxon>
        <taxon>Eubacteriales</taxon>
        <taxon>Peptococcaceae</taxon>
        <taxon>Thermanaerosceptrum</taxon>
    </lineage>
</organism>
<feature type="domain" description="SWIM-type" evidence="2">
    <location>
        <begin position="133"/>
        <end position="168"/>
    </location>
</feature>
<dbReference type="PANTHER" id="PTHR38133">
    <property type="entry name" value="SLR1429 PROTEIN"/>
    <property type="match status" value="1"/>
</dbReference>
<evidence type="ECO:0000256" key="1">
    <source>
        <dbReference type="PROSITE-ProRule" id="PRU00325"/>
    </source>
</evidence>
<sequence>MGWDFYDYTPSVPRKAKGGIKAEGKKGSFGKNWWAKQWNGVLESFNLGARLNRGKSYARQGQVLSVEIKKGIVNARVQGSRVKPYTVKLKVKTLSTGEWDRVITGLAAHALFTTKLLTGEMPHEIETVFKQAGVSLFPAKQNDLETDCSCPDWSNPCKHIAAVYYILGKEFDRDPFLIFKLRGIEREELLDRLGKMGTVSGKPSEESVPSGIKDLNEEPWGVLTTDLSAFWEGEKIKDDIFGEIAFPSQRLALLRKLGNLPFWRGKESMLAALEPVYTKGAELGLELVTGTAIEQKK</sequence>
<keyword evidence="1" id="KW-0863">Zinc-finger</keyword>
<dbReference type="PROSITE" id="PS50966">
    <property type="entry name" value="ZF_SWIM"/>
    <property type="match status" value="1"/>
</dbReference>
<evidence type="ECO:0000313" key="4">
    <source>
        <dbReference type="Proteomes" id="UP000515847"/>
    </source>
</evidence>
<keyword evidence="1" id="KW-0479">Metal-binding</keyword>
<dbReference type="InterPro" id="IPR007527">
    <property type="entry name" value="Znf_SWIM"/>
</dbReference>
<dbReference type="OrthoDB" id="188274at2"/>
<proteinExistence type="predicted"/>
<dbReference type="EMBL" id="CP045798">
    <property type="protein sequence ID" value="QNB46067.1"/>
    <property type="molecule type" value="Genomic_DNA"/>
</dbReference>
<dbReference type="RefSeq" id="WP_034426071.1">
    <property type="nucleotide sequence ID" value="NZ_CP045798.1"/>
</dbReference>
<dbReference type="KEGG" id="tfr:BR63_06890"/>
<dbReference type="Pfam" id="PF04434">
    <property type="entry name" value="SWIM"/>
    <property type="match status" value="1"/>
</dbReference>
<dbReference type="AlphaFoldDB" id="A0A7G6E1W3"/>
<protein>
    <recommendedName>
        <fullName evidence="2">SWIM-type domain-containing protein</fullName>
    </recommendedName>
</protein>
<dbReference type="Proteomes" id="UP000515847">
    <property type="component" value="Chromosome"/>
</dbReference>
<keyword evidence="4" id="KW-1185">Reference proteome</keyword>
<dbReference type="GO" id="GO:0008270">
    <property type="term" value="F:zinc ion binding"/>
    <property type="evidence" value="ECO:0007669"/>
    <property type="project" value="UniProtKB-KW"/>
</dbReference>
<name>A0A7G6E1W3_THEFR</name>
<reference evidence="3 4" key="1">
    <citation type="journal article" date="2019" name="Front. Microbiol.">
        <title>Thermoanaerosceptrum fracticalcis gen. nov. sp. nov., a Novel Fumarate-Fermenting Microorganism From a Deep Fractured Carbonate Aquifer of the US Great Basin.</title>
        <authorList>
            <person name="Hamilton-Brehm S.D."/>
            <person name="Stewart L.E."/>
            <person name="Zavarin M."/>
            <person name="Caldwell M."/>
            <person name="Lawson P.A."/>
            <person name="Onstott T.C."/>
            <person name="Grzymski J."/>
            <person name="Neveux I."/>
            <person name="Lollar B.S."/>
            <person name="Russell C.E."/>
            <person name="Moser D.P."/>
        </authorList>
    </citation>
    <scope>NUCLEOTIDE SEQUENCE [LARGE SCALE GENOMIC DNA]</scope>
    <source>
        <strain evidence="3 4">DRI-13</strain>
    </source>
</reference>
<keyword evidence="1" id="KW-0862">Zinc</keyword>
<evidence type="ECO:0000313" key="3">
    <source>
        <dbReference type="EMBL" id="QNB46067.1"/>
    </source>
</evidence>